<keyword evidence="1" id="KW-0472">Membrane</keyword>
<evidence type="ECO:0000313" key="2">
    <source>
        <dbReference type="EMBL" id="KIL36808.1"/>
    </source>
</evidence>
<feature type="transmembrane region" description="Helical" evidence="1">
    <location>
        <begin position="85"/>
        <end position="103"/>
    </location>
</feature>
<dbReference type="EMBL" id="JXAK01000103">
    <property type="protein sequence ID" value="KIL36808.1"/>
    <property type="molecule type" value="Genomic_DNA"/>
</dbReference>
<gene>
    <name evidence="2" type="ORF">SD70_31270</name>
</gene>
<keyword evidence="3" id="KW-1185">Reference proteome</keyword>
<evidence type="ECO:0000256" key="1">
    <source>
        <dbReference type="SAM" id="Phobius"/>
    </source>
</evidence>
<feature type="transmembrane region" description="Helical" evidence="1">
    <location>
        <begin position="123"/>
        <end position="148"/>
    </location>
</feature>
<feature type="transmembrane region" description="Helical" evidence="1">
    <location>
        <begin position="187"/>
        <end position="208"/>
    </location>
</feature>
<dbReference type="RefSeq" id="WP_041052507.1">
    <property type="nucleotide sequence ID" value="NZ_JXAK01000103.1"/>
</dbReference>
<feature type="transmembrane region" description="Helical" evidence="1">
    <location>
        <begin position="160"/>
        <end position="181"/>
    </location>
</feature>
<accession>A0ABR5A711</accession>
<proteinExistence type="predicted"/>
<comment type="caution">
    <text evidence="2">The sequence shown here is derived from an EMBL/GenBank/DDBJ whole genome shotgun (WGS) entry which is preliminary data.</text>
</comment>
<keyword evidence="1" id="KW-1133">Transmembrane helix</keyword>
<organism evidence="2 3">
    <name type="scientific">Gordoniibacillus kamchatkensis</name>
    <dbReference type="NCBI Taxonomy" id="1590651"/>
    <lineage>
        <taxon>Bacteria</taxon>
        <taxon>Bacillati</taxon>
        <taxon>Bacillota</taxon>
        <taxon>Bacilli</taxon>
        <taxon>Bacillales</taxon>
        <taxon>Paenibacillaceae</taxon>
        <taxon>Gordoniibacillus</taxon>
    </lineage>
</organism>
<protein>
    <submittedName>
        <fullName evidence="2">Uncharacterized protein</fullName>
    </submittedName>
</protein>
<feature type="transmembrane region" description="Helical" evidence="1">
    <location>
        <begin position="59"/>
        <end position="78"/>
    </location>
</feature>
<evidence type="ECO:0000313" key="3">
    <source>
        <dbReference type="Proteomes" id="UP000031967"/>
    </source>
</evidence>
<feature type="transmembrane region" description="Helical" evidence="1">
    <location>
        <begin position="6"/>
        <end position="28"/>
    </location>
</feature>
<keyword evidence="1" id="KW-0812">Transmembrane</keyword>
<reference evidence="2 3" key="1">
    <citation type="submission" date="2014-12" db="EMBL/GenBank/DDBJ databases">
        <title>Draft genome sequence of Paenibacillus kamchatkensis strain B-2647.</title>
        <authorList>
            <person name="Karlyshev A.V."/>
            <person name="Kudryashova E.B."/>
        </authorList>
    </citation>
    <scope>NUCLEOTIDE SEQUENCE [LARGE SCALE GENOMIC DNA]</scope>
    <source>
        <strain evidence="2 3">VKM B-2647</strain>
    </source>
</reference>
<name>A0ABR5A711_9BACL</name>
<dbReference type="Proteomes" id="UP000031967">
    <property type="component" value="Unassembled WGS sequence"/>
</dbReference>
<sequence length="221" mass="25445">MIALKYLLIELTYLMLWPSFFSFALKLFRFPLKAFIVQIAFSSILLSQLSTLIQSTKLAYFMSILHCLGTMLAMWLIFRVRLMYSIIMVLLADLVFSVTEYAINIINPSGYITFVTEDNMFHFFVSGIPFIIAVNLITVAMSCFRLGFTFISRSGQTKRLQFVGSTVVKITIFAGMLMLAISSLLYYFIPKILLAFALALFIVLAILLRKSYRWEMEEMKE</sequence>